<dbReference type="Pfam" id="PF04445">
    <property type="entry name" value="SAM_MT"/>
    <property type="match status" value="1"/>
</dbReference>
<dbReference type="Gene3D" id="3.40.50.150">
    <property type="entry name" value="Vaccinia Virus protein VP39"/>
    <property type="match status" value="1"/>
</dbReference>
<dbReference type="InterPro" id="IPR007536">
    <property type="entry name" value="16SrRNA_methylTrfase_J"/>
</dbReference>
<dbReference type="EMBL" id="UOFK01000193">
    <property type="protein sequence ID" value="VAW79503.1"/>
    <property type="molecule type" value="Genomic_DNA"/>
</dbReference>
<dbReference type="CDD" id="cd02440">
    <property type="entry name" value="AdoMet_MTases"/>
    <property type="match status" value="1"/>
</dbReference>
<organism evidence="1">
    <name type="scientific">hydrothermal vent metagenome</name>
    <dbReference type="NCBI Taxonomy" id="652676"/>
    <lineage>
        <taxon>unclassified sequences</taxon>
        <taxon>metagenomes</taxon>
        <taxon>ecological metagenomes</taxon>
    </lineage>
</organism>
<evidence type="ECO:0000313" key="1">
    <source>
        <dbReference type="EMBL" id="VAW79503.1"/>
    </source>
</evidence>
<dbReference type="AlphaFoldDB" id="A0A3B0YU24"/>
<reference evidence="1" key="1">
    <citation type="submission" date="2018-06" db="EMBL/GenBank/DDBJ databases">
        <authorList>
            <person name="Zhirakovskaya E."/>
        </authorList>
    </citation>
    <scope>NUCLEOTIDE SEQUENCE</scope>
</reference>
<accession>A0A3B0YU24</accession>
<proteinExistence type="inferred from homology"/>
<name>A0A3B0YU24_9ZZZZ</name>
<dbReference type="HAMAP" id="MF_01523">
    <property type="entry name" value="16SrRNA_methyltr_J"/>
    <property type="match status" value="1"/>
</dbReference>
<protein>
    <submittedName>
        <fullName evidence="1">16S rRNA (Guanine(1516)-N(2))-methyltransferase</fullName>
        <ecNumber evidence="1">2.1.1.242</ecNumber>
    </submittedName>
</protein>
<dbReference type="InterPro" id="IPR029063">
    <property type="entry name" value="SAM-dependent_MTases_sf"/>
</dbReference>
<dbReference type="GO" id="GO:0008990">
    <property type="term" value="F:rRNA (guanine-N2-)-methyltransferase activity"/>
    <property type="evidence" value="ECO:0007669"/>
    <property type="project" value="InterPro"/>
</dbReference>
<dbReference type="SUPFAM" id="SSF53335">
    <property type="entry name" value="S-adenosyl-L-methionine-dependent methyltransferases"/>
    <property type="match status" value="1"/>
</dbReference>
<keyword evidence="1" id="KW-0489">Methyltransferase</keyword>
<sequence length="276" mass="30168">MADILTTKARGSIAKTRAGSIDEIQPVRLGLVCNDNALSRQAGLYQQQFGFERLRIPPGSGFYLLYSIQGLALCQHGASPIWVDFVAGAMGHRRRFGGGRGQPLARAMGMKPGFNPAICDATAGLGRDGFVLASLGSRVTLCERSPVLAALLADGLQRAALDAEISDWVAQNLKLESTDSSDWLDAVDEAQRPDVVYMDPMYPPGKSKVLVKKEIRALQQLLGPDRDSSRLLEIARQTAQRRVVVKRPKRADWLAGEKPSTSIESKKTRYDVYVTL</sequence>
<dbReference type="PANTHER" id="PTHR36112">
    <property type="entry name" value="RIBOSOMAL RNA SMALL SUBUNIT METHYLTRANSFERASE J"/>
    <property type="match status" value="1"/>
</dbReference>
<gene>
    <name evidence="1" type="ORF">MNBD_GAMMA13-931</name>
</gene>
<dbReference type="EC" id="2.1.1.242" evidence="1"/>
<dbReference type="PANTHER" id="PTHR36112:SF1">
    <property type="entry name" value="RIBOSOMAL RNA SMALL SUBUNIT METHYLTRANSFERASE J"/>
    <property type="match status" value="1"/>
</dbReference>
<keyword evidence="1" id="KW-0808">Transferase</keyword>